<proteinExistence type="predicted"/>
<sequence length="155" mass="16461">MSGPPEELRALREIFQSCDPVPQRAVDAAYAAVRFRSGTSTSALELVADSADEPAPVRSWGPASRVLTFLMPGRIVELELVPTVPGLYRASGLVINRAGQSRPGGRLAVRHPAGERAAELDEHGAFAVPDVPRGPISVVFQAPRSAPAIADWLVC</sequence>
<dbReference type="Proteomes" id="UP001564626">
    <property type="component" value="Unassembled WGS sequence"/>
</dbReference>
<accession>A0ABV4CMU5</accession>
<evidence type="ECO:0000313" key="1">
    <source>
        <dbReference type="EMBL" id="MEY8041457.1"/>
    </source>
</evidence>
<gene>
    <name evidence="1" type="ORF">AB8O55_18795</name>
</gene>
<reference evidence="1 2" key="1">
    <citation type="submission" date="2024-08" db="EMBL/GenBank/DDBJ databases">
        <title>Genome mining of Saccharopolyspora cebuensis PGLac3 from Nigerian medicinal plant.</title>
        <authorList>
            <person name="Ezeobiora C.E."/>
            <person name="Igbokwe N.H."/>
            <person name="Amin D.H."/>
            <person name="Mendie U.E."/>
        </authorList>
    </citation>
    <scope>NUCLEOTIDE SEQUENCE [LARGE SCALE GENOMIC DNA]</scope>
    <source>
        <strain evidence="1 2">PGLac3</strain>
    </source>
</reference>
<evidence type="ECO:0000313" key="2">
    <source>
        <dbReference type="Proteomes" id="UP001564626"/>
    </source>
</evidence>
<comment type="caution">
    <text evidence="1">The sequence shown here is derived from an EMBL/GenBank/DDBJ whole genome shotgun (WGS) entry which is preliminary data.</text>
</comment>
<protein>
    <submittedName>
        <fullName evidence="1">Uncharacterized protein</fullName>
    </submittedName>
</protein>
<dbReference type="RefSeq" id="WP_345357084.1">
    <property type="nucleotide sequence ID" value="NZ_BAABII010000003.1"/>
</dbReference>
<keyword evidence="2" id="KW-1185">Reference proteome</keyword>
<dbReference type="EMBL" id="JBGEHV010000037">
    <property type="protein sequence ID" value="MEY8041457.1"/>
    <property type="molecule type" value="Genomic_DNA"/>
</dbReference>
<organism evidence="1 2">
    <name type="scientific">Saccharopolyspora cebuensis</name>
    <dbReference type="NCBI Taxonomy" id="418759"/>
    <lineage>
        <taxon>Bacteria</taxon>
        <taxon>Bacillati</taxon>
        <taxon>Actinomycetota</taxon>
        <taxon>Actinomycetes</taxon>
        <taxon>Pseudonocardiales</taxon>
        <taxon>Pseudonocardiaceae</taxon>
        <taxon>Saccharopolyspora</taxon>
    </lineage>
</organism>
<name>A0ABV4CMU5_9PSEU</name>